<name>A0A506Y3D4_9MICO</name>
<accession>A0A506Y3D4</accession>
<feature type="domain" description="Anti-sigma K factor RskA C-terminal" evidence="12">
    <location>
        <begin position="135"/>
        <end position="267"/>
    </location>
</feature>
<dbReference type="InterPro" id="IPR051474">
    <property type="entry name" value="Anti-sigma-K/W_factor"/>
</dbReference>
<dbReference type="Gene3D" id="1.10.10.1320">
    <property type="entry name" value="Anti-sigma factor, zinc-finger domain"/>
    <property type="match status" value="1"/>
</dbReference>
<comment type="caution">
    <text evidence="13">The sequence shown here is derived from an EMBL/GenBank/DDBJ whole genome shotgun (WGS) entry which is preliminary data.</text>
</comment>
<dbReference type="AlphaFoldDB" id="A0A506Y3D4"/>
<dbReference type="PANTHER" id="PTHR37461:SF1">
    <property type="entry name" value="ANTI-SIGMA-K FACTOR RSKA"/>
    <property type="match status" value="1"/>
</dbReference>
<evidence type="ECO:0000259" key="12">
    <source>
        <dbReference type="Pfam" id="PF10099"/>
    </source>
</evidence>
<evidence type="ECO:0000256" key="5">
    <source>
        <dbReference type="ARBA" id="ARBA00022989"/>
    </source>
</evidence>
<keyword evidence="8" id="KW-0804">Transcription</keyword>
<evidence type="ECO:0000313" key="13">
    <source>
        <dbReference type="EMBL" id="TPW75498.1"/>
    </source>
</evidence>
<evidence type="ECO:0000256" key="10">
    <source>
        <dbReference type="ARBA" id="ARBA00030803"/>
    </source>
</evidence>
<keyword evidence="7 11" id="KW-0472">Membrane</keyword>
<evidence type="ECO:0000256" key="3">
    <source>
        <dbReference type="ARBA" id="ARBA00022475"/>
    </source>
</evidence>
<dbReference type="InterPro" id="IPR041916">
    <property type="entry name" value="Anti_sigma_zinc_sf"/>
</dbReference>
<organism evidence="13 14">
    <name type="scientific">Schumannella soli</name>
    <dbReference type="NCBI Taxonomy" id="2590779"/>
    <lineage>
        <taxon>Bacteria</taxon>
        <taxon>Bacillati</taxon>
        <taxon>Actinomycetota</taxon>
        <taxon>Actinomycetes</taxon>
        <taxon>Micrococcales</taxon>
        <taxon>Microbacteriaceae</taxon>
        <taxon>Schumannella</taxon>
    </lineage>
</organism>
<keyword evidence="6" id="KW-0805">Transcription regulation</keyword>
<evidence type="ECO:0000256" key="1">
    <source>
        <dbReference type="ARBA" id="ARBA00004167"/>
    </source>
</evidence>
<keyword evidence="14" id="KW-1185">Reference proteome</keyword>
<dbReference type="Pfam" id="PF10099">
    <property type="entry name" value="RskA_C"/>
    <property type="match status" value="1"/>
</dbReference>
<evidence type="ECO:0000256" key="11">
    <source>
        <dbReference type="SAM" id="Phobius"/>
    </source>
</evidence>
<dbReference type="PANTHER" id="PTHR37461">
    <property type="entry name" value="ANTI-SIGMA-K FACTOR RSKA"/>
    <property type="match status" value="1"/>
</dbReference>
<dbReference type="InterPro" id="IPR018764">
    <property type="entry name" value="RskA_C"/>
</dbReference>
<evidence type="ECO:0000256" key="4">
    <source>
        <dbReference type="ARBA" id="ARBA00022692"/>
    </source>
</evidence>
<gene>
    <name evidence="13" type="ORF">FJ657_06290</name>
</gene>
<evidence type="ECO:0000256" key="7">
    <source>
        <dbReference type="ARBA" id="ARBA00023136"/>
    </source>
</evidence>
<feature type="transmembrane region" description="Helical" evidence="11">
    <location>
        <begin position="131"/>
        <end position="156"/>
    </location>
</feature>
<dbReference type="RefSeq" id="WP_141162858.1">
    <property type="nucleotide sequence ID" value="NZ_VHQG01000002.1"/>
</dbReference>
<keyword evidence="3" id="KW-1003">Cell membrane</keyword>
<evidence type="ECO:0000256" key="8">
    <source>
        <dbReference type="ARBA" id="ARBA00023163"/>
    </source>
</evidence>
<comment type="subcellular location">
    <subcellularLocation>
        <location evidence="2">Cell membrane</location>
    </subcellularLocation>
    <subcellularLocation>
        <location evidence="1">Membrane</location>
        <topology evidence="1">Single-pass membrane protein</topology>
    </subcellularLocation>
</comment>
<dbReference type="OrthoDB" id="153510at2"/>
<dbReference type="Proteomes" id="UP000316252">
    <property type="component" value="Unassembled WGS sequence"/>
</dbReference>
<evidence type="ECO:0000256" key="2">
    <source>
        <dbReference type="ARBA" id="ARBA00004236"/>
    </source>
</evidence>
<dbReference type="GO" id="GO:0016989">
    <property type="term" value="F:sigma factor antagonist activity"/>
    <property type="evidence" value="ECO:0007669"/>
    <property type="project" value="TreeGrafter"/>
</dbReference>
<sequence>MTADDRRRDELAALTGAWALDALSDAERAEFESFLADADEVRAEATEFADTAVYLGLAVEPEKPSAELRASILDAIADLPQQSAPAAAPLSIVPALPEQESAVPSRISTEAPAQPTPAELKARSRWSGARAALVSVAAGLVVVGAVVGGAVGLPVLQQNQEISAVTSASDVQRASADVAGGGSAELAWSPSLQRSVLTTRDLDGLSADEVYQLWYIDGNGAATSAGTFRAGHDSATTPLSGDYAKGDTIGVTVEPKGGSKQPTTAPIVAITTA</sequence>
<dbReference type="EMBL" id="VHQG01000002">
    <property type="protein sequence ID" value="TPW75498.1"/>
    <property type="molecule type" value="Genomic_DNA"/>
</dbReference>
<dbReference type="GO" id="GO:0005886">
    <property type="term" value="C:plasma membrane"/>
    <property type="evidence" value="ECO:0007669"/>
    <property type="project" value="UniProtKB-SubCell"/>
</dbReference>
<evidence type="ECO:0000313" key="14">
    <source>
        <dbReference type="Proteomes" id="UP000316252"/>
    </source>
</evidence>
<keyword evidence="4 11" id="KW-0812">Transmembrane</keyword>
<keyword evidence="5 11" id="KW-1133">Transmembrane helix</keyword>
<dbReference type="GO" id="GO:0006417">
    <property type="term" value="P:regulation of translation"/>
    <property type="evidence" value="ECO:0007669"/>
    <property type="project" value="TreeGrafter"/>
</dbReference>
<reference evidence="13 14" key="1">
    <citation type="submission" date="2019-06" db="EMBL/GenBank/DDBJ databases">
        <authorList>
            <person name="Li F."/>
        </authorList>
    </citation>
    <scope>NUCLEOTIDE SEQUENCE [LARGE SCALE GENOMIC DNA]</scope>
    <source>
        <strain evidence="13 14">10F1D-1</strain>
    </source>
</reference>
<evidence type="ECO:0000256" key="6">
    <source>
        <dbReference type="ARBA" id="ARBA00023015"/>
    </source>
</evidence>
<evidence type="ECO:0000256" key="9">
    <source>
        <dbReference type="ARBA" id="ARBA00029829"/>
    </source>
</evidence>
<proteinExistence type="predicted"/>
<protein>
    <recommendedName>
        <fullName evidence="10">Regulator of SigK</fullName>
    </recommendedName>
    <alternativeName>
        <fullName evidence="9">Sigma-K anti-sigma factor RskA</fullName>
    </alternativeName>
</protein>